<dbReference type="PANTHER" id="PTHR35377">
    <property type="entry name" value="ANTITOXIN VAPB49-RELATED-RELATED"/>
    <property type="match status" value="1"/>
</dbReference>
<dbReference type="Gene3D" id="3.40.1620.10">
    <property type="entry name" value="YefM-like domain"/>
    <property type="match status" value="1"/>
</dbReference>
<comment type="function">
    <text evidence="2">Antitoxin component of a type II toxin-antitoxin (TA) system.</text>
</comment>
<accession>A0A323UU98</accession>
<keyword evidence="4" id="KW-1185">Reference proteome</keyword>
<protein>
    <recommendedName>
        <fullName evidence="2">Antitoxin</fullName>
    </recommendedName>
</protein>
<dbReference type="AlphaFoldDB" id="A0A323UU98"/>
<proteinExistence type="inferred from homology"/>
<dbReference type="OrthoDB" id="9800503at2"/>
<dbReference type="PANTHER" id="PTHR35377:SF8">
    <property type="entry name" value="ANTITOXIN VAPB22"/>
    <property type="match status" value="1"/>
</dbReference>
<dbReference type="Proteomes" id="UP000248259">
    <property type="component" value="Unassembled WGS sequence"/>
</dbReference>
<sequence>MLTVSVAEAKAQFSALLDAVQAGEEIVITRRGQAVARLRAEPPAEPDFSVFRRLRGAWKEGMRIDRDALHERD</sequence>
<gene>
    <name evidence="3" type="ORF">DNK49_16510</name>
</gene>
<dbReference type="EMBL" id="QKOE01000013">
    <property type="protein sequence ID" value="PZA15583.1"/>
    <property type="molecule type" value="Genomic_DNA"/>
</dbReference>
<evidence type="ECO:0000256" key="2">
    <source>
        <dbReference type="RuleBase" id="RU362080"/>
    </source>
</evidence>
<dbReference type="SUPFAM" id="SSF143120">
    <property type="entry name" value="YefM-like"/>
    <property type="match status" value="1"/>
</dbReference>
<dbReference type="InterPro" id="IPR006442">
    <property type="entry name" value="Antitoxin_Phd/YefM"/>
</dbReference>
<comment type="similarity">
    <text evidence="1 2">Belongs to the phD/YefM antitoxin family.</text>
</comment>
<dbReference type="NCBIfam" id="TIGR01552">
    <property type="entry name" value="phd_fam"/>
    <property type="match status" value="1"/>
</dbReference>
<evidence type="ECO:0000313" key="4">
    <source>
        <dbReference type="Proteomes" id="UP000248259"/>
    </source>
</evidence>
<dbReference type="InterPro" id="IPR051416">
    <property type="entry name" value="phD-YefM_TA_antitoxins"/>
</dbReference>
<dbReference type="RefSeq" id="WP_110526954.1">
    <property type="nucleotide sequence ID" value="NZ_QKOE01000013.1"/>
</dbReference>
<organism evidence="3 4">
    <name type="scientific">Parazoarcus communis SWub3 = DSM 12120</name>
    <dbReference type="NCBI Taxonomy" id="1121029"/>
    <lineage>
        <taxon>Bacteria</taxon>
        <taxon>Pseudomonadati</taxon>
        <taxon>Pseudomonadota</taxon>
        <taxon>Betaproteobacteria</taxon>
        <taxon>Rhodocyclales</taxon>
        <taxon>Zoogloeaceae</taxon>
        <taxon>Parazoarcus</taxon>
    </lineage>
</organism>
<name>A0A323UU98_9RHOO</name>
<evidence type="ECO:0000256" key="1">
    <source>
        <dbReference type="ARBA" id="ARBA00009981"/>
    </source>
</evidence>
<comment type="caution">
    <text evidence="3">The sequence shown here is derived from an EMBL/GenBank/DDBJ whole genome shotgun (WGS) entry which is preliminary data.</text>
</comment>
<evidence type="ECO:0000313" key="3">
    <source>
        <dbReference type="EMBL" id="PZA15583.1"/>
    </source>
</evidence>
<dbReference type="Pfam" id="PF02604">
    <property type="entry name" value="PhdYeFM_antitox"/>
    <property type="match status" value="1"/>
</dbReference>
<reference evidence="3 4" key="1">
    <citation type="submission" date="2018-06" db="EMBL/GenBank/DDBJ databases">
        <title>Azoarcus communis strain SWub3 genome.</title>
        <authorList>
            <person name="Zorraquino Salvo V."/>
            <person name="Toubiana D."/>
            <person name="Blumwald E."/>
        </authorList>
    </citation>
    <scope>NUCLEOTIDE SEQUENCE [LARGE SCALE GENOMIC DNA]</scope>
    <source>
        <strain evidence="3 4">SWub3</strain>
    </source>
</reference>
<dbReference type="InterPro" id="IPR036165">
    <property type="entry name" value="YefM-like_sf"/>
</dbReference>